<dbReference type="AlphaFoldDB" id="A0A6C0J2L9"/>
<evidence type="ECO:0000313" key="1">
    <source>
        <dbReference type="EMBL" id="QHT99572.1"/>
    </source>
</evidence>
<reference evidence="1" key="1">
    <citation type="journal article" date="2020" name="Nature">
        <title>Giant virus diversity and host interactions through global metagenomics.</title>
        <authorList>
            <person name="Schulz F."/>
            <person name="Roux S."/>
            <person name="Paez-Espino D."/>
            <person name="Jungbluth S."/>
            <person name="Walsh D.A."/>
            <person name="Denef V.J."/>
            <person name="McMahon K.D."/>
            <person name="Konstantinidis K.T."/>
            <person name="Eloe-Fadrosh E.A."/>
            <person name="Kyrpides N.C."/>
            <person name="Woyke T."/>
        </authorList>
    </citation>
    <scope>NUCLEOTIDE SEQUENCE</scope>
    <source>
        <strain evidence="1">GVMAG-M-3300025727-45</strain>
    </source>
</reference>
<dbReference type="EMBL" id="MN740310">
    <property type="protein sequence ID" value="QHT99572.1"/>
    <property type="molecule type" value="Genomic_DNA"/>
</dbReference>
<accession>A0A6C0J2L9</accession>
<organism evidence="1">
    <name type="scientific">viral metagenome</name>
    <dbReference type="NCBI Taxonomy" id="1070528"/>
    <lineage>
        <taxon>unclassified sequences</taxon>
        <taxon>metagenomes</taxon>
        <taxon>organismal metagenomes</taxon>
    </lineage>
</organism>
<protein>
    <submittedName>
        <fullName evidence="1">Uncharacterized protein</fullName>
    </submittedName>
</protein>
<proteinExistence type="predicted"/>
<sequence length="321" mass="37900">MGSTQSLRHHGGSDEYIQKQEKQVRELINKEDYEYLKTRFWGHTAFSENIDYQKLYTELINSDNEDKKMFAETSLKLHMLIHNMMLYNDKSIENFIDELSSNDSMLKLFDYRTLRLGGYIDIAERSDFYNIPNRDYIIGILTKLKDIIENKPIQQQEEEKYVPSEQELNIINLIKDKNLEGLKKLMFQYMKYAVNGDEDSKNIEYQDIYDGEDDDETIKKALNAVEAHDIYSYIILFGENPRDDEDYIEDKDKLKNALDIKPYLDYVNSDEYVHPEKDVVIKEMNHVRDLLGFTAIQQVGRGHRNQHGGMWQRGGFFMTCS</sequence>
<name>A0A6C0J2L9_9ZZZZ</name>